<accession>A0A916NH99</accession>
<dbReference type="RefSeq" id="WP_258542138.1">
    <property type="nucleotide sequence ID" value="NZ_OU015584.1"/>
</dbReference>
<dbReference type="KEGG" id="ptan:CRYO30217_01936"/>
<keyword evidence="1 2" id="KW-0732">Signal</keyword>
<keyword evidence="5" id="KW-1185">Reference proteome</keyword>
<evidence type="ECO:0000256" key="1">
    <source>
        <dbReference type="ARBA" id="ARBA00022729"/>
    </source>
</evidence>
<evidence type="ECO:0000313" key="4">
    <source>
        <dbReference type="EMBL" id="CAG5082506.1"/>
    </source>
</evidence>
<dbReference type="Pfam" id="PF18962">
    <property type="entry name" value="Por_Secre_tail"/>
    <property type="match status" value="1"/>
</dbReference>
<evidence type="ECO:0000259" key="3">
    <source>
        <dbReference type="Pfam" id="PF18962"/>
    </source>
</evidence>
<feature type="signal peptide" evidence="2">
    <location>
        <begin position="1"/>
        <end position="20"/>
    </location>
</feature>
<reference evidence="4" key="1">
    <citation type="submission" date="2021-04" db="EMBL/GenBank/DDBJ databases">
        <authorList>
            <person name="Rodrigo-Torres L."/>
            <person name="Arahal R. D."/>
            <person name="Lucena T."/>
        </authorList>
    </citation>
    <scope>NUCLEOTIDE SEQUENCE</scope>
    <source>
        <strain evidence="4">AS29M-1</strain>
    </source>
</reference>
<evidence type="ECO:0000313" key="5">
    <source>
        <dbReference type="Proteomes" id="UP000683507"/>
    </source>
</evidence>
<name>A0A916NH99_9FLAO</name>
<dbReference type="NCBIfam" id="TIGR04183">
    <property type="entry name" value="Por_Secre_tail"/>
    <property type="match status" value="1"/>
</dbReference>
<dbReference type="Proteomes" id="UP000683507">
    <property type="component" value="Chromosome"/>
</dbReference>
<sequence length="622" mass="69006">MNLKPLILTLTLLAASVLSAQTVQQFAITKSGKVIPSAVEEKWNANLQHMEMPSVNGSGEKAKLLRMKQEQQKKYPRKSTTLTTKDFNNSLGSNVFSSVEGFEGNDYNNRVPNDNTIAISNDGILVSAINSKYLVYDTQADTTMEIGYLNQMVTPFGIPASRSKYDPKLTYDPNEDRFILSFLIGNIYQTSQIAMCFSITNNPIDGWHIYFLDGNALGTNHWTDYPAMIVNEDEVFLTGNLLENNTSWQTGFHESIIWQIDKWGGYRGDTSLNFQVWSGLLDDTIKIRNIHPVEGARSLSGPKQYFLSNKNFSAESDTVYLISIDNTLASGSAQIDIKPLSTPDHYFLAPNAQQSITKELATNDSRVLGAVVDGDWIQYVHNTLDTANGTCAVYHGTIRGIDSPTPIVSGVTISDTVMDLGYPNIASSASAYGDEECVIGFNFTSPVDTNGVACVYYNNTEEYSNIIKLKTGDAPIDILSGTLDRWGDYFGIQRKFNEPCSIWLAGMYGKTNENGCWISNVRTSSFCEENFTNVDETSSPHAQVFPNPVHDVASIDFDWPTTEPGNIKIVDLSGKLITTLYEDLIKKGANRISFFVDHLPSGIYFIQVSSEHHSVTKKFIVE</sequence>
<feature type="domain" description="Secretion system C-terminal sorting" evidence="3">
    <location>
        <begin position="544"/>
        <end position="621"/>
    </location>
</feature>
<evidence type="ECO:0000256" key="2">
    <source>
        <dbReference type="SAM" id="SignalP"/>
    </source>
</evidence>
<dbReference type="AlphaFoldDB" id="A0A916NH99"/>
<feature type="chain" id="PRO_5037180190" description="Secretion system C-terminal sorting domain-containing protein" evidence="2">
    <location>
        <begin position="21"/>
        <end position="622"/>
    </location>
</feature>
<gene>
    <name evidence="4" type="ORF">CRYO30217_01936</name>
</gene>
<protein>
    <recommendedName>
        <fullName evidence="3">Secretion system C-terminal sorting domain-containing protein</fullName>
    </recommendedName>
</protein>
<dbReference type="EMBL" id="OU015584">
    <property type="protein sequence ID" value="CAG5082506.1"/>
    <property type="molecule type" value="Genomic_DNA"/>
</dbReference>
<organism evidence="4 5">
    <name type="scientific">Parvicella tangerina</name>
    <dbReference type="NCBI Taxonomy" id="2829795"/>
    <lineage>
        <taxon>Bacteria</taxon>
        <taxon>Pseudomonadati</taxon>
        <taxon>Bacteroidota</taxon>
        <taxon>Flavobacteriia</taxon>
        <taxon>Flavobacteriales</taxon>
        <taxon>Parvicellaceae</taxon>
        <taxon>Parvicella</taxon>
    </lineage>
</organism>
<proteinExistence type="predicted"/>
<dbReference type="InterPro" id="IPR026444">
    <property type="entry name" value="Secre_tail"/>
</dbReference>